<dbReference type="Gene3D" id="3.30.70.330">
    <property type="match status" value="2"/>
</dbReference>
<dbReference type="AlphaFoldDB" id="A0A1M2VXS4"/>
<evidence type="ECO:0000256" key="3">
    <source>
        <dbReference type="PROSITE-ProRule" id="PRU00176"/>
    </source>
</evidence>
<dbReference type="PANTHER" id="PTHR48032">
    <property type="entry name" value="RNA-BINDING PROTEIN MUSASHI HOMOLOG RBP6"/>
    <property type="match status" value="1"/>
</dbReference>
<evidence type="ECO:0000259" key="5">
    <source>
        <dbReference type="PROSITE" id="PS50102"/>
    </source>
</evidence>
<evidence type="ECO:0000313" key="6">
    <source>
        <dbReference type="EMBL" id="OJT12340.1"/>
    </source>
</evidence>
<dbReference type="GO" id="GO:0006417">
    <property type="term" value="P:regulation of translation"/>
    <property type="evidence" value="ECO:0007669"/>
    <property type="project" value="TreeGrafter"/>
</dbReference>
<name>A0A1M2VXS4_TRAPU</name>
<dbReference type="InterPro" id="IPR012677">
    <property type="entry name" value="Nucleotide-bd_a/b_plait_sf"/>
</dbReference>
<feature type="region of interest" description="Disordered" evidence="4">
    <location>
        <begin position="282"/>
        <end position="319"/>
    </location>
</feature>
<dbReference type="InterPro" id="IPR000504">
    <property type="entry name" value="RRM_dom"/>
</dbReference>
<feature type="compositionally biased region" description="Polar residues" evidence="4">
    <location>
        <begin position="26"/>
        <end position="35"/>
    </location>
</feature>
<proteinExistence type="predicted"/>
<dbReference type="Proteomes" id="UP000184267">
    <property type="component" value="Unassembled WGS sequence"/>
</dbReference>
<feature type="compositionally biased region" description="Acidic residues" evidence="4">
    <location>
        <begin position="8"/>
        <end position="21"/>
    </location>
</feature>
<feature type="region of interest" description="Disordered" evidence="4">
    <location>
        <begin position="1"/>
        <end position="72"/>
    </location>
</feature>
<dbReference type="STRING" id="154538.A0A1M2VXS4"/>
<reference evidence="6 7" key="1">
    <citation type="submission" date="2016-10" db="EMBL/GenBank/DDBJ databases">
        <title>Genome sequence of the basidiomycete white-rot fungus Trametes pubescens.</title>
        <authorList>
            <person name="Makela M.R."/>
            <person name="Granchi Z."/>
            <person name="Peng M."/>
            <person name="De Vries R.P."/>
            <person name="Grigoriev I."/>
            <person name="Riley R."/>
            <person name="Hilden K."/>
        </authorList>
    </citation>
    <scope>NUCLEOTIDE SEQUENCE [LARGE SCALE GENOMIC DNA]</scope>
    <source>
        <strain evidence="6 7">FBCC735</strain>
    </source>
</reference>
<feature type="compositionally biased region" description="Basic and acidic residues" evidence="4">
    <location>
        <begin position="44"/>
        <end position="57"/>
    </location>
</feature>
<dbReference type="InterPro" id="IPR035979">
    <property type="entry name" value="RBD_domain_sf"/>
</dbReference>
<dbReference type="InterPro" id="IPR034156">
    <property type="entry name" value="Hrp1_RRM1"/>
</dbReference>
<feature type="domain" description="RRM" evidence="5">
    <location>
        <begin position="209"/>
        <end position="286"/>
    </location>
</feature>
<dbReference type="FunFam" id="3.30.70.330:FF:000025">
    <property type="entry name" value="RNA-binding protein Musashi homolog 2 isoform X1"/>
    <property type="match status" value="1"/>
</dbReference>
<dbReference type="EMBL" id="MNAD01000493">
    <property type="protein sequence ID" value="OJT12340.1"/>
    <property type="molecule type" value="Genomic_DNA"/>
</dbReference>
<dbReference type="Pfam" id="PF00076">
    <property type="entry name" value="RRM_1"/>
    <property type="match status" value="2"/>
</dbReference>
<dbReference type="OrthoDB" id="1875751at2759"/>
<organism evidence="6 7">
    <name type="scientific">Trametes pubescens</name>
    <name type="common">White-rot fungus</name>
    <dbReference type="NCBI Taxonomy" id="154538"/>
    <lineage>
        <taxon>Eukaryota</taxon>
        <taxon>Fungi</taxon>
        <taxon>Dikarya</taxon>
        <taxon>Basidiomycota</taxon>
        <taxon>Agaricomycotina</taxon>
        <taxon>Agaricomycetes</taxon>
        <taxon>Polyporales</taxon>
        <taxon>Polyporaceae</taxon>
        <taxon>Trametes</taxon>
    </lineage>
</organism>
<evidence type="ECO:0000313" key="7">
    <source>
        <dbReference type="Proteomes" id="UP000184267"/>
    </source>
</evidence>
<comment type="caution">
    <text evidence="6">The sequence shown here is derived from an EMBL/GenBank/DDBJ whole genome shotgun (WGS) entry which is preliminary data.</text>
</comment>
<evidence type="ECO:0000256" key="4">
    <source>
        <dbReference type="SAM" id="MobiDB-lite"/>
    </source>
</evidence>
<feature type="compositionally biased region" description="Basic and acidic residues" evidence="4">
    <location>
        <begin position="288"/>
        <end position="304"/>
    </location>
</feature>
<sequence length="525" mass="55074">MPGSLDSDLYDDLYGDGEDNREESTQQETTQSPVEQKQPAVAEVKQEEKQSLIKKESSLPPKPPSASELSYSAQVAQQFSAYKQTPAQERQQYQASNASGSKTNGAADAYDDGRRAVRPSEMKDEGKMFVGGLSWDTTDEGLRKYFSEFGEVEDCTILRDQDGRSRGFAFLTFKEPASVNAVMCREHVLDGKTIDPKRAIPREEHLRNTRYFVGGLSHSTTSESMRTFFSQYGKVVDCTVMVDRETGRSKGFGFVTFEDASNTEQLVGQPNLFLDEKQIEVKVAQPRSQRDAARTTGRGSREGNHSSGDGPVASPAASMGFAGAAPGNVGPQQMSMLYQRMMVQNPMMGMGMGMGMGRMGGGAGGMQGMMPMGSAATPMSGGDYGGMGAGMGVGMNPAMGMGVGMNPSMGGGMSPGMAGGMGGGMGGMAGGMGNMGRGMAGGMGNMGAGMGGAMGAGMRMGMGPMAMGMQPFMGQAAGMMGRGMGMMGGAGMHPMARARGGMMNAGVGPARNMARGQHGFHPYAR</sequence>
<evidence type="ECO:0000256" key="1">
    <source>
        <dbReference type="ARBA" id="ARBA00022737"/>
    </source>
</evidence>
<dbReference type="SMART" id="SM00360">
    <property type="entry name" value="RRM"/>
    <property type="match status" value="2"/>
</dbReference>
<protein>
    <recommendedName>
        <fullName evidence="5">RRM domain-containing protein</fullName>
    </recommendedName>
</protein>
<dbReference type="OMA" id="KTHYIND"/>
<dbReference type="CDD" id="cd12577">
    <property type="entry name" value="RRM1_Hrp1p"/>
    <property type="match status" value="1"/>
</dbReference>
<accession>A0A1M2VXS4</accession>
<feature type="compositionally biased region" description="Basic and acidic residues" evidence="4">
    <location>
        <begin position="111"/>
        <end position="123"/>
    </location>
</feature>
<feature type="region of interest" description="Disordered" evidence="4">
    <location>
        <begin position="84"/>
        <end position="123"/>
    </location>
</feature>
<feature type="domain" description="RRM" evidence="5">
    <location>
        <begin position="126"/>
        <end position="200"/>
    </location>
</feature>
<evidence type="ECO:0000256" key="2">
    <source>
        <dbReference type="ARBA" id="ARBA00022884"/>
    </source>
</evidence>
<dbReference type="SUPFAM" id="SSF54928">
    <property type="entry name" value="RNA-binding domain, RBD"/>
    <property type="match status" value="2"/>
</dbReference>
<keyword evidence="7" id="KW-1185">Reference proteome</keyword>
<dbReference type="GO" id="GO:0003729">
    <property type="term" value="F:mRNA binding"/>
    <property type="evidence" value="ECO:0007669"/>
    <property type="project" value="TreeGrafter"/>
</dbReference>
<feature type="compositionally biased region" description="Polar residues" evidence="4">
    <location>
        <begin position="84"/>
        <end position="104"/>
    </location>
</feature>
<dbReference type="PROSITE" id="PS50102">
    <property type="entry name" value="RRM"/>
    <property type="match status" value="2"/>
</dbReference>
<keyword evidence="1" id="KW-0677">Repeat</keyword>
<gene>
    <name evidence="6" type="ORF">TRAPUB_11115</name>
</gene>
<keyword evidence="2 3" id="KW-0694">RNA-binding</keyword>
<dbReference type="PANTHER" id="PTHR48032:SF6">
    <property type="entry name" value="RNA-BINDING (RRM_RBD_RNP MOTIFS) FAMILY PROTEIN"/>
    <property type="match status" value="1"/>
</dbReference>